<evidence type="ECO:0000259" key="1">
    <source>
        <dbReference type="Pfam" id="PF10074"/>
    </source>
</evidence>
<sequence>MATDPGLIALVAPCDTTCGPPTAGNTPQGTDDHQHASGCVIVGAGRDAITVLLPKGHRLDPSLCALVLMDAHLPDRIEALMRLSAHMRTTSMPPDRRITLQQRRRLRHMLQAGDARRAGATYREIATSLFGAVRVAAAPWKTSSLRDTVIALVEDARLMVEGDYRKLLYRRRRCTSPR</sequence>
<dbReference type="Proteomes" id="UP000533469">
    <property type="component" value="Unassembled WGS sequence"/>
</dbReference>
<dbReference type="RefSeq" id="WP_210287141.1">
    <property type="nucleotide sequence ID" value="NZ_JACICD010000021.1"/>
</dbReference>
<gene>
    <name evidence="2" type="ORF">FHS55_004678</name>
</gene>
<dbReference type="AlphaFoldDB" id="A0A839ZH89"/>
<reference evidence="2 3" key="1">
    <citation type="submission" date="2020-08" db="EMBL/GenBank/DDBJ databases">
        <title>Genomic Encyclopedia of Type Strains, Phase IV (KMG-IV): sequencing the most valuable type-strain genomes for metagenomic binning, comparative biology and taxonomic classification.</title>
        <authorList>
            <person name="Goeker M."/>
        </authorList>
    </citation>
    <scope>NUCLEOTIDE SEQUENCE [LARGE SCALE GENOMIC DNA]</scope>
    <source>
        <strain evidence="2 3">DSM 5895</strain>
    </source>
</reference>
<proteinExistence type="predicted"/>
<name>A0A839ZH89_9HYPH</name>
<organism evidence="2 3">
    <name type="scientific">Ancylobacter tetraedralis</name>
    <dbReference type="NCBI Taxonomy" id="217068"/>
    <lineage>
        <taxon>Bacteria</taxon>
        <taxon>Pseudomonadati</taxon>
        <taxon>Pseudomonadota</taxon>
        <taxon>Alphaproteobacteria</taxon>
        <taxon>Hyphomicrobiales</taxon>
        <taxon>Xanthobacteraceae</taxon>
        <taxon>Ancylobacter</taxon>
    </lineage>
</organism>
<dbReference type="EMBL" id="JACICD010000021">
    <property type="protein sequence ID" value="MBB3774028.1"/>
    <property type="molecule type" value="Genomic_DNA"/>
</dbReference>
<comment type="caution">
    <text evidence="2">The sequence shown here is derived from an EMBL/GenBank/DDBJ whole genome shotgun (WGS) entry which is preliminary data.</text>
</comment>
<keyword evidence="3" id="KW-1185">Reference proteome</keyword>
<feature type="domain" description="T6SS Transcription factor RovC-like DNA binding" evidence="1">
    <location>
        <begin position="69"/>
        <end position="168"/>
    </location>
</feature>
<protein>
    <recommendedName>
        <fullName evidence="1">T6SS Transcription factor RovC-like DNA binding domain-containing protein</fullName>
    </recommendedName>
</protein>
<dbReference type="Pfam" id="PF10074">
    <property type="entry name" value="RovC_DNA-bd"/>
    <property type="match status" value="1"/>
</dbReference>
<accession>A0A839ZH89</accession>
<evidence type="ECO:0000313" key="3">
    <source>
        <dbReference type="Proteomes" id="UP000533469"/>
    </source>
</evidence>
<evidence type="ECO:0000313" key="2">
    <source>
        <dbReference type="EMBL" id="MBB3774028.1"/>
    </source>
</evidence>
<dbReference type="InterPro" id="IPR018754">
    <property type="entry name" value="RovC-like_DNA-bd"/>
</dbReference>